<evidence type="ECO:0000313" key="10">
    <source>
        <dbReference type="EMBL" id="PFH31971.1"/>
    </source>
</evidence>
<feature type="compositionally biased region" description="Basic residues" evidence="8">
    <location>
        <begin position="365"/>
        <end position="384"/>
    </location>
</feature>
<keyword evidence="3" id="KW-0158">Chromosome</keyword>
<dbReference type="RefSeq" id="XP_029215980.1">
    <property type="nucleotide sequence ID" value="XM_029360621.1"/>
</dbReference>
<evidence type="ECO:0000259" key="9">
    <source>
        <dbReference type="PROSITE" id="PS50815"/>
    </source>
</evidence>
<dbReference type="GO" id="GO:0005694">
    <property type="term" value="C:chromosome"/>
    <property type="evidence" value="ECO:0007669"/>
    <property type="project" value="UniProtKB-SubCell"/>
</dbReference>
<feature type="region of interest" description="Disordered" evidence="8">
    <location>
        <begin position="249"/>
        <end position="276"/>
    </location>
</feature>
<feature type="compositionally biased region" description="Basic and acidic residues" evidence="8">
    <location>
        <begin position="255"/>
        <end position="265"/>
    </location>
</feature>
<dbReference type="Gene3D" id="3.30.900.10">
    <property type="entry name" value="HORMA domain"/>
    <property type="match status" value="1"/>
</dbReference>
<proteinExistence type="predicted"/>
<dbReference type="OrthoDB" id="1928087at2759"/>
<evidence type="ECO:0000256" key="1">
    <source>
        <dbReference type="ARBA" id="ARBA00004123"/>
    </source>
</evidence>
<sequence length="403" mass="44929">MSSILYLRNCFEEDAFQPLQFQGLHLRQLKPVNPKAKRILGWLQEAVKEALQKEYLEHLSLGIHCRQTDKLLECYQFHFTYTATEAGVSVSVRKGSAGAFEPVGSRLACVTKDEAKRQTELLLRSMCCLIQSLDHLPDEHYVSMTTPPDYRSDGFAPTDSPVSFGNDVPLDALTGELRTGYHELTVRIQTVCDSEDTYYLEWEGAAPEEELPTRFRHVTKEIIASACAVSQNVAKELLKHLIQQGLVKAKQSRGQGHEGSSDRGPRSGGGVLPHKPSSQYRRYIRVVSARASICAAPVCSLELVIIIGSPQLTYLEDGTVDEHCCHIAFQLPHGRSFPRSRGRSAGKVHGSLARAGKVKNQTPKVAKKEKRKPPTGRAKKRQQFNRRFTVSVGRKRGPNAQTQ</sequence>
<name>A0A2A9M6N9_BESBE</name>
<dbReference type="InterPro" id="IPR003511">
    <property type="entry name" value="HORMA_dom"/>
</dbReference>
<evidence type="ECO:0000256" key="7">
    <source>
        <dbReference type="ARBA" id="ARBA00023274"/>
    </source>
</evidence>
<accession>A0A2A9M6N9</accession>
<dbReference type="PROSITE" id="PS50815">
    <property type="entry name" value="HORMA"/>
    <property type="match status" value="1"/>
</dbReference>
<evidence type="ECO:0000313" key="11">
    <source>
        <dbReference type="Proteomes" id="UP000224006"/>
    </source>
</evidence>
<dbReference type="GO" id="GO:1990904">
    <property type="term" value="C:ribonucleoprotein complex"/>
    <property type="evidence" value="ECO:0007669"/>
    <property type="project" value="UniProtKB-KW"/>
</dbReference>
<dbReference type="Proteomes" id="UP000224006">
    <property type="component" value="Chromosome XI"/>
</dbReference>
<dbReference type="Pfam" id="PF04758">
    <property type="entry name" value="Ribosomal_S30"/>
    <property type="match status" value="1"/>
</dbReference>
<dbReference type="GO" id="GO:0006412">
    <property type="term" value="P:translation"/>
    <property type="evidence" value="ECO:0007669"/>
    <property type="project" value="InterPro"/>
</dbReference>
<evidence type="ECO:0000256" key="2">
    <source>
        <dbReference type="ARBA" id="ARBA00004286"/>
    </source>
</evidence>
<dbReference type="GO" id="GO:0005634">
    <property type="term" value="C:nucleus"/>
    <property type="evidence" value="ECO:0007669"/>
    <property type="project" value="UniProtKB-SubCell"/>
</dbReference>
<dbReference type="GO" id="GO:0051321">
    <property type="term" value="P:meiotic cell cycle"/>
    <property type="evidence" value="ECO:0007669"/>
    <property type="project" value="UniProtKB-KW"/>
</dbReference>
<dbReference type="AlphaFoldDB" id="A0A2A9M6N9"/>
<keyword evidence="5" id="KW-0539">Nucleus</keyword>
<dbReference type="EMBL" id="NWUJ01000012">
    <property type="protein sequence ID" value="PFH31971.1"/>
    <property type="molecule type" value="Genomic_DNA"/>
</dbReference>
<reference evidence="10 11" key="1">
    <citation type="submission" date="2017-09" db="EMBL/GenBank/DDBJ databases">
        <title>Genome sequencing of Besnoitia besnoiti strain Bb-Ger1.</title>
        <authorList>
            <person name="Schares G."/>
            <person name="Venepally P."/>
            <person name="Lorenzi H.A."/>
        </authorList>
    </citation>
    <scope>NUCLEOTIDE SEQUENCE [LARGE SCALE GENOMIC DNA]</scope>
    <source>
        <strain evidence="10 11">Bb-Ger1</strain>
    </source>
</reference>
<feature type="region of interest" description="Disordered" evidence="8">
    <location>
        <begin position="338"/>
        <end position="403"/>
    </location>
</feature>
<comment type="subcellular location">
    <subcellularLocation>
        <location evidence="2">Chromosome</location>
    </subcellularLocation>
    <subcellularLocation>
        <location evidence="1">Nucleus</location>
    </subcellularLocation>
</comment>
<dbReference type="VEuPathDB" id="ToxoDB:BESB_019120"/>
<dbReference type="SUPFAM" id="SSF56019">
    <property type="entry name" value="The spindle assembly checkpoint protein mad2"/>
    <property type="match status" value="1"/>
</dbReference>
<evidence type="ECO:0000256" key="8">
    <source>
        <dbReference type="SAM" id="MobiDB-lite"/>
    </source>
</evidence>
<dbReference type="InterPro" id="IPR051294">
    <property type="entry name" value="HORMA_MeioticProgression"/>
</dbReference>
<dbReference type="GO" id="GO:0005840">
    <property type="term" value="C:ribosome"/>
    <property type="evidence" value="ECO:0007669"/>
    <property type="project" value="UniProtKB-KW"/>
</dbReference>
<dbReference type="InterPro" id="IPR036570">
    <property type="entry name" value="HORMA_dom_sf"/>
</dbReference>
<dbReference type="InterPro" id="IPR006846">
    <property type="entry name" value="Ribosomal_eS30"/>
</dbReference>
<dbReference type="PANTHER" id="PTHR48225">
    <property type="entry name" value="HORMA DOMAIN-CONTAINING PROTEIN 1"/>
    <property type="match status" value="1"/>
</dbReference>
<feature type="domain" description="HORMA" evidence="9">
    <location>
        <begin position="1"/>
        <end position="188"/>
    </location>
</feature>
<evidence type="ECO:0000256" key="4">
    <source>
        <dbReference type="ARBA" id="ARBA00022980"/>
    </source>
</evidence>
<gene>
    <name evidence="10" type="ORF">BESB_019120</name>
</gene>
<dbReference type="STRING" id="94643.A0A2A9M6N9"/>
<organism evidence="10 11">
    <name type="scientific">Besnoitia besnoiti</name>
    <name type="common">Apicomplexan protozoan</name>
    <dbReference type="NCBI Taxonomy" id="94643"/>
    <lineage>
        <taxon>Eukaryota</taxon>
        <taxon>Sar</taxon>
        <taxon>Alveolata</taxon>
        <taxon>Apicomplexa</taxon>
        <taxon>Conoidasida</taxon>
        <taxon>Coccidia</taxon>
        <taxon>Eucoccidiorida</taxon>
        <taxon>Eimeriorina</taxon>
        <taxon>Sarcocystidae</taxon>
        <taxon>Besnoitia</taxon>
    </lineage>
</organism>
<dbReference type="GeneID" id="40306973"/>
<evidence type="ECO:0000256" key="3">
    <source>
        <dbReference type="ARBA" id="ARBA00022454"/>
    </source>
</evidence>
<keyword evidence="7" id="KW-0687">Ribonucleoprotein</keyword>
<keyword evidence="6" id="KW-0469">Meiosis</keyword>
<keyword evidence="11" id="KW-1185">Reference proteome</keyword>
<evidence type="ECO:0000256" key="5">
    <source>
        <dbReference type="ARBA" id="ARBA00023242"/>
    </source>
</evidence>
<dbReference type="PANTHER" id="PTHR48225:SF7">
    <property type="entry name" value="MEIOSIS-SPECIFIC PROTEIN HOP1"/>
    <property type="match status" value="1"/>
</dbReference>
<dbReference type="GO" id="GO:0003735">
    <property type="term" value="F:structural constituent of ribosome"/>
    <property type="evidence" value="ECO:0007669"/>
    <property type="project" value="InterPro"/>
</dbReference>
<dbReference type="KEGG" id="bbes:BESB_019120"/>
<evidence type="ECO:0000256" key="6">
    <source>
        <dbReference type="ARBA" id="ARBA00023254"/>
    </source>
</evidence>
<comment type="caution">
    <text evidence="10">The sequence shown here is derived from an EMBL/GenBank/DDBJ whole genome shotgun (WGS) entry which is preliminary data.</text>
</comment>
<dbReference type="Pfam" id="PF02301">
    <property type="entry name" value="HORMA"/>
    <property type="match status" value="1"/>
</dbReference>
<protein>
    <submittedName>
        <fullName evidence="10">HORMA domain-containing protein</fullName>
    </submittedName>
</protein>
<keyword evidence="4" id="KW-0689">Ribosomal protein</keyword>